<keyword evidence="2" id="KW-0808">Transferase</keyword>
<organism evidence="7 8">
    <name type="scientific">Triparma columacea</name>
    <dbReference type="NCBI Taxonomy" id="722753"/>
    <lineage>
        <taxon>Eukaryota</taxon>
        <taxon>Sar</taxon>
        <taxon>Stramenopiles</taxon>
        <taxon>Ochrophyta</taxon>
        <taxon>Bolidophyceae</taxon>
        <taxon>Parmales</taxon>
        <taxon>Triparmaceae</taxon>
        <taxon>Triparma</taxon>
    </lineage>
</organism>
<dbReference type="Gene3D" id="1.10.510.10">
    <property type="entry name" value="Transferase(Phosphotransferase) domain 1"/>
    <property type="match status" value="1"/>
</dbReference>
<dbReference type="GO" id="GO:0005524">
    <property type="term" value="F:ATP binding"/>
    <property type="evidence" value="ECO:0007669"/>
    <property type="project" value="UniProtKB-KW"/>
</dbReference>
<keyword evidence="1" id="KW-0723">Serine/threonine-protein kinase</keyword>
<keyword evidence="5" id="KW-0067">ATP-binding</keyword>
<protein>
    <recommendedName>
        <fullName evidence="6">Protein kinase domain-containing protein</fullName>
    </recommendedName>
</protein>
<sequence length="97" mass="11048">MTGKAVRISNKVDVWSLGVIYYQMLYGKRPFGDGQSQDRVLSNNLILNATEVKFPLKPQVSKEGKDFIANMLTHNQVLRPDITQLCAHKYLRIKGKL</sequence>
<dbReference type="OrthoDB" id="346907at2759"/>
<gene>
    <name evidence="7" type="ORF">TrCOL_g12448</name>
</gene>
<evidence type="ECO:0000256" key="3">
    <source>
        <dbReference type="ARBA" id="ARBA00022741"/>
    </source>
</evidence>
<dbReference type="GO" id="GO:0004674">
    <property type="term" value="F:protein serine/threonine kinase activity"/>
    <property type="evidence" value="ECO:0007669"/>
    <property type="project" value="UniProtKB-KW"/>
</dbReference>
<feature type="domain" description="Protein kinase" evidence="6">
    <location>
        <begin position="1"/>
        <end position="91"/>
    </location>
</feature>
<keyword evidence="8" id="KW-1185">Reference proteome</keyword>
<evidence type="ECO:0000256" key="4">
    <source>
        <dbReference type="ARBA" id="ARBA00022777"/>
    </source>
</evidence>
<evidence type="ECO:0000313" key="8">
    <source>
        <dbReference type="Proteomes" id="UP001165065"/>
    </source>
</evidence>
<dbReference type="Proteomes" id="UP001165065">
    <property type="component" value="Unassembled WGS sequence"/>
</dbReference>
<evidence type="ECO:0000259" key="6">
    <source>
        <dbReference type="PROSITE" id="PS50011"/>
    </source>
</evidence>
<dbReference type="GO" id="GO:0007059">
    <property type="term" value="P:chromosome segregation"/>
    <property type="evidence" value="ECO:0007669"/>
    <property type="project" value="TreeGrafter"/>
</dbReference>
<keyword evidence="3" id="KW-0547">Nucleotide-binding</keyword>
<dbReference type="GO" id="GO:0005634">
    <property type="term" value="C:nucleus"/>
    <property type="evidence" value="ECO:0007669"/>
    <property type="project" value="TreeGrafter"/>
</dbReference>
<dbReference type="Pfam" id="PF00069">
    <property type="entry name" value="Pkinase"/>
    <property type="match status" value="1"/>
</dbReference>
<dbReference type="EMBL" id="BRYA01000142">
    <property type="protein sequence ID" value="GMI41132.1"/>
    <property type="molecule type" value="Genomic_DNA"/>
</dbReference>
<dbReference type="SUPFAM" id="SSF56112">
    <property type="entry name" value="Protein kinase-like (PK-like)"/>
    <property type="match status" value="1"/>
</dbReference>
<dbReference type="InterPro" id="IPR011009">
    <property type="entry name" value="Kinase-like_dom_sf"/>
</dbReference>
<comment type="caution">
    <text evidence="7">The sequence shown here is derived from an EMBL/GenBank/DDBJ whole genome shotgun (WGS) entry which is preliminary data.</text>
</comment>
<reference evidence="8" key="1">
    <citation type="journal article" date="2023" name="Commun. Biol.">
        <title>Genome analysis of Parmales, the sister group of diatoms, reveals the evolutionary specialization of diatoms from phago-mixotrophs to photoautotrophs.</title>
        <authorList>
            <person name="Ban H."/>
            <person name="Sato S."/>
            <person name="Yoshikawa S."/>
            <person name="Yamada K."/>
            <person name="Nakamura Y."/>
            <person name="Ichinomiya M."/>
            <person name="Sato N."/>
            <person name="Blanc-Mathieu R."/>
            <person name="Endo H."/>
            <person name="Kuwata A."/>
            <person name="Ogata H."/>
        </authorList>
    </citation>
    <scope>NUCLEOTIDE SEQUENCE [LARGE SCALE GENOMIC DNA]</scope>
</reference>
<dbReference type="PROSITE" id="PS50011">
    <property type="entry name" value="PROTEIN_KINASE_DOM"/>
    <property type="match status" value="1"/>
</dbReference>
<dbReference type="GO" id="GO:0035556">
    <property type="term" value="P:intracellular signal transduction"/>
    <property type="evidence" value="ECO:0007669"/>
    <property type="project" value="TreeGrafter"/>
</dbReference>
<proteinExistence type="predicted"/>
<keyword evidence="4" id="KW-0418">Kinase</keyword>
<accession>A0A9W7GC37</accession>
<evidence type="ECO:0000256" key="2">
    <source>
        <dbReference type="ARBA" id="ARBA00022679"/>
    </source>
</evidence>
<dbReference type="AlphaFoldDB" id="A0A9W7GC37"/>
<dbReference type="InterPro" id="IPR000719">
    <property type="entry name" value="Prot_kinase_dom"/>
</dbReference>
<evidence type="ECO:0000256" key="5">
    <source>
        <dbReference type="ARBA" id="ARBA00022840"/>
    </source>
</evidence>
<dbReference type="PANTHER" id="PTHR22974:SF23">
    <property type="entry name" value="TOUSLED-LIKE KINASE, ISOFORM G"/>
    <property type="match status" value="1"/>
</dbReference>
<dbReference type="PANTHER" id="PTHR22974">
    <property type="entry name" value="MIXED LINEAGE PROTEIN KINASE"/>
    <property type="match status" value="1"/>
</dbReference>
<evidence type="ECO:0000313" key="7">
    <source>
        <dbReference type="EMBL" id="GMI41132.1"/>
    </source>
</evidence>
<evidence type="ECO:0000256" key="1">
    <source>
        <dbReference type="ARBA" id="ARBA00022527"/>
    </source>
</evidence>
<name>A0A9W7GC37_9STRA</name>